<dbReference type="PANTHER" id="PTHR24320:SF148">
    <property type="entry name" value="NAD(P)-BINDING ROSSMANN-FOLD SUPERFAMILY PROTEIN"/>
    <property type="match status" value="1"/>
</dbReference>
<sequence length="488" mass="55153">MLHRLLSLKVIIVLIAICTSLLMSPIPKQIGFYKWLFSKFIPVIMYPAISDASIGILPCTIPTINDWGFTFSELYDNNRQYEKQNSLWGQTALVTGVESNSGSIGYEISLALARLGVSVTMVCRNKETCKNAALQIRNDDIVLRRSKERNNNLVGPGMAIKTMIVDLSSLKSVRKFCKQFLLETDDGDDIPMPLDMLFLNEEIFSHPTQSQSQSNDSVNNDGTTGSTSTSLLLSEDGIENLFATNVVGYHLMYKLLEPSLKRNDSLRKTPPRIVVTSSLMSYYPFQKQQHYPGNTNKIATDIQTLNSAVISTTTVDDDAIDAVAVDYDSKSLYAHTKLAQIYWTNELNDRLIMKEQEQEQVQEQDDENSNKANSIMYVNAVLMGAVNTNIWNTIDYDNTPFLNDVFKYIVDNFVRPIMWTPEEGALTLLYLGTNVQDLQTKNIRGKYYHSQSIEMNNPIFAPNDGSKETKLVQEKLWLFLDDLVADFL</sequence>
<dbReference type="KEGG" id="fcy:FRACYDRAFT_233645"/>
<keyword evidence="7" id="KW-1185">Reference proteome</keyword>
<dbReference type="OrthoDB" id="157221at2759"/>
<keyword evidence="3" id="KW-0175">Coiled coil</keyword>
<proteinExistence type="inferred from homology"/>
<feature type="coiled-coil region" evidence="3">
    <location>
        <begin position="344"/>
        <end position="374"/>
    </location>
</feature>
<dbReference type="PANTHER" id="PTHR24320">
    <property type="entry name" value="RETINOL DEHYDROGENASE"/>
    <property type="match status" value="1"/>
</dbReference>
<feature type="region of interest" description="Disordered" evidence="4">
    <location>
        <begin position="207"/>
        <end position="226"/>
    </location>
</feature>
<evidence type="ECO:0000256" key="3">
    <source>
        <dbReference type="SAM" id="Coils"/>
    </source>
</evidence>
<feature type="compositionally biased region" description="Low complexity" evidence="4">
    <location>
        <begin position="209"/>
        <end position="226"/>
    </location>
</feature>
<keyword evidence="2" id="KW-0560">Oxidoreductase</keyword>
<keyword evidence="5" id="KW-1133">Transmembrane helix</keyword>
<dbReference type="Proteomes" id="UP000095751">
    <property type="component" value="Unassembled WGS sequence"/>
</dbReference>
<keyword evidence="5" id="KW-0812">Transmembrane</keyword>
<evidence type="ECO:0000313" key="7">
    <source>
        <dbReference type="Proteomes" id="UP000095751"/>
    </source>
</evidence>
<organism evidence="6 7">
    <name type="scientific">Fragilariopsis cylindrus CCMP1102</name>
    <dbReference type="NCBI Taxonomy" id="635003"/>
    <lineage>
        <taxon>Eukaryota</taxon>
        <taxon>Sar</taxon>
        <taxon>Stramenopiles</taxon>
        <taxon>Ochrophyta</taxon>
        <taxon>Bacillariophyta</taxon>
        <taxon>Bacillariophyceae</taxon>
        <taxon>Bacillariophycidae</taxon>
        <taxon>Bacillariales</taxon>
        <taxon>Bacillariaceae</taxon>
        <taxon>Fragilariopsis</taxon>
    </lineage>
</organism>
<comment type="similarity">
    <text evidence="1">Belongs to the short-chain dehydrogenases/reductases (SDR) family.</text>
</comment>
<dbReference type="SUPFAM" id="SSF51735">
    <property type="entry name" value="NAD(P)-binding Rossmann-fold domains"/>
    <property type="match status" value="1"/>
</dbReference>
<reference evidence="6 7" key="1">
    <citation type="submission" date="2016-09" db="EMBL/GenBank/DDBJ databases">
        <title>Extensive genetic diversity and differential bi-allelic expression allows diatom success in the polar Southern Ocean.</title>
        <authorList>
            <consortium name="DOE Joint Genome Institute"/>
            <person name="Mock T."/>
            <person name="Otillar R.P."/>
            <person name="Strauss J."/>
            <person name="Dupont C."/>
            <person name="Frickenhaus S."/>
            <person name="Maumus F."/>
            <person name="Mcmullan M."/>
            <person name="Sanges R."/>
            <person name="Schmutz J."/>
            <person name="Toseland A."/>
            <person name="Valas R."/>
            <person name="Veluchamy A."/>
            <person name="Ward B.J."/>
            <person name="Allen A."/>
            <person name="Barry K."/>
            <person name="Falciatore A."/>
            <person name="Ferrante M."/>
            <person name="Fortunato A.E."/>
            <person name="Gloeckner G."/>
            <person name="Gruber A."/>
            <person name="Hipkin R."/>
            <person name="Janech M."/>
            <person name="Kroth P."/>
            <person name="Leese F."/>
            <person name="Lindquist E."/>
            <person name="Lyon B.R."/>
            <person name="Martin J."/>
            <person name="Mayer C."/>
            <person name="Parker M."/>
            <person name="Quesneville H."/>
            <person name="Raymond J."/>
            <person name="Uhlig C."/>
            <person name="Valentin K.U."/>
            <person name="Worden A.Z."/>
            <person name="Armbrust E.V."/>
            <person name="Bowler C."/>
            <person name="Green B."/>
            <person name="Moulton V."/>
            <person name="Van Oosterhout C."/>
            <person name="Grigoriev I."/>
        </authorList>
    </citation>
    <scope>NUCLEOTIDE SEQUENCE [LARGE SCALE GENOMIC DNA]</scope>
    <source>
        <strain evidence="6 7">CCMP1102</strain>
    </source>
</reference>
<dbReference type="GO" id="GO:0016491">
    <property type="term" value="F:oxidoreductase activity"/>
    <property type="evidence" value="ECO:0007669"/>
    <property type="project" value="UniProtKB-KW"/>
</dbReference>
<gene>
    <name evidence="6" type="ORF">FRACYDRAFT_233645</name>
</gene>
<dbReference type="Gene3D" id="3.40.50.720">
    <property type="entry name" value="NAD(P)-binding Rossmann-like Domain"/>
    <property type="match status" value="1"/>
</dbReference>
<dbReference type="InterPro" id="IPR036291">
    <property type="entry name" value="NAD(P)-bd_dom_sf"/>
</dbReference>
<dbReference type="InParanoid" id="A0A1E7FZA3"/>
<evidence type="ECO:0000256" key="2">
    <source>
        <dbReference type="ARBA" id="ARBA00023002"/>
    </source>
</evidence>
<evidence type="ECO:0000313" key="6">
    <source>
        <dbReference type="EMBL" id="OEU23476.1"/>
    </source>
</evidence>
<keyword evidence="5" id="KW-0472">Membrane</keyword>
<evidence type="ECO:0000256" key="5">
    <source>
        <dbReference type="SAM" id="Phobius"/>
    </source>
</evidence>
<dbReference type="AlphaFoldDB" id="A0A1E7FZA3"/>
<protein>
    <submittedName>
        <fullName evidence="6">NAD(P)-binding protein</fullName>
    </submittedName>
</protein>
<feature type="transmembrane region" description="Helical" evidence="5">
    <location>
        <begin position="6"/>
        <end position="24"/>
    </location>
</feature>
<accession>A0A1E7FZA3</accession>
<evidence type="ECO:0000256" key="4">
    <source>
        <dbReference type="SAM" id="MobiDB-lite"/>
    </source>
</evidence>
<evidence type="ECO:0000256" key="1">
    <source>
        <dbReference type="ARBA" id="ARBA00006484"/>
    </source>
</evidence>
<name>A0A1E7FZA3_9STRA</name>
<dbReference type="EMBL" id="KV784353">
    <property type="protein sequence ID" value="OEU23476.1"/>
    <property type="molecule type" value="Genomic_DNA"/>
</dbReference>